<protein>
    <submittedName>
        <fullName evidence="1">Uncharacterized protein</fullName>
    </submittedName>
</protein>
<accession>A0A841NF99</accession>
<gene>
    <name evidence="1" type="ORF">HNP36_003039</name>
</gene>
<dbReference type="EMBL" id="JACHLC010000004">
    <property type="protein sequence ID" value="MBB6371950.1"/>
    <property type="molecule type" value="Genomic_DNA"/>
</dbReference>
<name>A0A841NF99_9FLAO</name>
<comment type="caution">
    <text evidence="1">The sequence shown here is derived from an EMBL/GenBank/DDBJ whole genome shotgun (WGS) entry which is preliminary data.</text>
</comment>
<dbReference type="Proteomes" id="UP000589738">
    <property type="component" value="Unassembled WGS sequence"/>
</dbReference>
<keyword evidence="2" id="KW-1185">Reference proteome</keyword>
<sequence>MTNNEFSDHAVAAVNQYNPIFNIQSSEITESILKNQEQIAKLIELQSKLIEKLLKK</sequence>
<evidence type="ECO:0000313" key="1">
    <source>
        <dbReference type="EMBL" id="MBB6371950.1"/>
    </source>
</evidence>
<proteinExistence type="predicted"/>
<dbReference type="AlphaFoldDB" id="A0A841NF99"/>
<evidence type="ECO:0000313" key="2">
    <source>
        <dbReference type="Proteomes" id="UP000589738"/>
    </source>
</evidence>
<reference evidence="1 2" key="1">
    <citation type="submission" date="2020-08" db="EMBL/GenBank/DDBJ databases">
        <title>Functional genomics of gut bacteria from endangered species of beetles.</title>
        <authorList>
            <person name="Carlos-Shanley C."/>
        </authorList>
    </citation>
    <scope>NUCLEOTIDE SEQUENCE [LARGE SCALE GENOMIC DNA]</scope>
    <source>
        <strain evidence="1 2">S00136</strain>
    </source>
</reference>
<organism evidence="1 2">
    <name type="scientific">Chryseobacterium shigense</name>
    <dbReference type="NCBI Taxonomy" id="297244"/>
    <lineage>
        <taxon>Bacteria</taxon>
        <taxon>Pseudomonadati</taxon>
        <taxon>Bacteroidota</taxon>
        <taxon>Flavobacteriia</taxon>
        <taxon>Flavobacteriales</taxon>
        <taxon>Weeksellaceae</taxon>
        <taxon>Chryseobacterium group</taxon>
        <taxon>Chryseobacterium</taxon>
    </lineage>
</organism>